<feature type="transmembrane region" description="Helical" evidence="8">
    <location>
        <begin position="273"/>
        <end position="292"/>
    </location>
</feature>
<gene>
    <name evidence="9" type="ORF">CDAUBV1_LOCUS16872</name>
</gene>
<dbReference type="EMBL" id="CAXLJL010000911">
    <property type="protein sequence ID" value="CAL5141589.1"/>
    <property type="molecule type" value="Genomic_DNA"/>
</dbReference>
<feature type="transmembrane region" description="Helical" evidence="8">
    <location>
        <begin position="491"/>
        <end position="516"/>
    </location>
</feature>
<comment type="similarity">
    <text evidence="2">Belongs to the dpy-19 family.</text>
</comment>
<feature type="transmembrane region" description="Helical" evidence="8">
    <location>
        <begin position="12"/>
        <end position="29"/>
    </location>
</feature>
<feature type="transmembrane region" description="Helical" evidence="8">
    <location>
        <begin position="243"/>
        <end position="267"/>
    </location>
</feature>
<feature type="transmembrane region" description="Helical" evidence="8">
    <location>
        <begin position="558"/>
        <end position="576"/>
    </location>
</feature>
<evidence type="ECO:0000313" key="9">
    <source>
        <dbReference type="EMBL" id="CAL5141589.1"/>
    </source>
</evidence>
<feature type="transmembrane region" description="Helical" evidence="8">
    <location>
        <begin position="323"/>
        <end position="347"/>
    </location>
</feature>
<reference evidence="9" key="1">
    <citation type="submission" date="2024-06" db="EMBL/GenBank/DDBJ databases">
        <authorList>
            <person name="Liu X."/>
            <person name="Lenzi L."/>
            <person name="Haldenby T S."/>
            <person name="Uol C."/>
        </authorList>
    </citation>
    <scope>NUCLEOTIDE SEQUENCE</scope>
</reference>
<evidence type="ECO:0000256" key="7">
    <source>
        <dbReference type="ARBA" id="ARBA00023136"/>
    </source>
</evidence>
<evidence type="ECO:0000256" key="3">
    <source>
        <dbReference type="ARBA" id="ARBA00022676"/>
    </source>
</evidence>
<dbReference type="GO" id="GO:0000030">
    <property type="term" value="F:mannosyltransferase activity"/>
    <property type="evidence" value="ECO:0007669"/>
    <property type="project" value="TreeGrafter"/>
</dbReference>
<feature type="transmembrane region" description="Helical" evidence="8">
    <location>
        <begin position="91"/>
        <end position="110"/>
    </location>
</feature>
<evidence type="ECO:0008006" key="11">
    <source>
        <dbReference type="Google" id="ProtNLM"/>
    </source>
</evidence>
<keyword evidence="7 8" id="KW-0472">Membrane</keyword>
<protein>
    <recommendedName>
        <fullName evidence="11">C-mannosyltransferase DPY19L3</fullName>
    </recommendedName>
</protein>
<keyword evidence="6 8" id="KW-1133">Transmembrane helix</keyword>
<evidence type="ECO:0000256" key="6">
    <source>
        <dbReference type="ARBA" id="ARBA00022989"/>
    </source>
</evidence>
<keyword evidence="4" id="KW-0808">Transferase</keyword>
<feature type="transmembrane region" description="Helical" evidence="8">
    <location>
        <begin position="395"/>
        <end position="415"/>
    </location>
</feature>
<evidence type="ECO:0000256" key="8">
    <source>
        <dbReference type="SAM" id="Phobius"/>
    </source>
</evidence>
<evidence type="ECO:0000256" key="2">
    <source>
        <dbReference type="ARBA" id="ARBA00008744"/>
    </source>
</evidence>
<feature type="transmembrane region" description="Helical" evidence="8">
    <location>
        <begin position="211"/>
        <end position="231"/>
    </location>
</feature>
<organism evidence="9 10">
    <name type="scientific">Calicophoron daubneyi</name>
    <name type="common">Rumen fluke</name>
    <name type="synonym">Paramphistomum daubneyi</name>
    <dbReference type="NCBI Taxonomy" id="300641"/>
    <lineage>
        <taxon>Eukaryota</taxon>
        <taxon>Metazoa</taxon>
        <taxon>Spiralia</taxon>
        <taxon>Lophotrochozoa</taxon>
        <taxon>Platyhelminthes</taxon>
        <taxon>Trematoda</taxon>
        <taxon>Digenea</taxon>
        <taxon>Plagiorchiida</taxon>
        <taxon>Pronocephalata</taxon>
        <taxon>Paramphistomoidea</taxon>
        <taxon>Paramphistomidae</taxon>
        <taxon>Calicophoron</taxon>
    </lineage>
</organism>
<evidence type="ECO:0000256" key="4">
    <source>
        <dbReference type="ARBA" id="ARBA00022679"/>
    </source>
</evidence>
<sequence>MNCRICNCLMSPSVLIALSCGLVYVYSIAEQREADLWWSNITPLEKEISYRTEQGLYYSYYKELVNSPNLLEGLTFLLSDNKTEGPSRINIYWRMNILPEVFLAILYKVLPVGEAIDFYNFGLVLLQAFTPISMCLVTWQITESWTAAYLYAAVFVLNQYEVSRATFALPLRENFALPLWWIRQLSVTLFLKRSYHFSTPGSQKVKILVSLWTSTALFCMFWQFSPFALLLEAMAMTVLHQMSLITDAQCFTLSAIGLLALVCAFASQAGNIFPLASPCAAVLLTNLIWITTKRCYVARYRHSEKPNNEGVLENANPRCGGKCGIICVALCRTLFMALLYSVIMFAFPNEDATHIRLYVREKLNIFPKWNFHTALYLCNEAFRGMDVLDFINGSIAGFGWNVLFYFLGMTALLPWKKLKLCHALRRRLSRLFHIQKQMKDTMSEQQLNKKIKTERGMTICRTWCAAMNITFGVLAWNMLRMKYLWTPHLLFVLTYGVYIFIWSGTQLLLSFIDIVLNKFWKRTVSKTAAIQMKKSQGSSNTKPTGPANTEKMRFWRRLIVGIGLFALANASVFQAYKRLTGRLESLREFYDPDTVELMQWIKNNTDKNALFAGSMQLMAGVKLCSDRPIANHPHYENRRLRERTVQIYQIYGRQSEEQVHQLLTTLSINYIILEDSICFAPSDGCAERDLVDINNNQWPDLCLTNRSLILTGRIHKAYTLDKQTLDSLHKPPRKSARFCATLIELFTGRVPVYERERKIALSKYFKLVFNNPTFKVFKVNQF</sequence>
<dbReference type="PROSITE" id="PS51257">
    <property type="entry name" value="PROKAR_LIPOPROTEIN"/>
    <property type="match status" value="1"/>
</dbReference>
<evidence type="ECO:0000256" key="1">
    <source>
        <dbReference type="ARBA" id="ARBA00004141"/>
    </source>
</evidence>
<keyword evidence="5 8" id="KW-0812">Transmembrane</keyword>
<comment type="subcellular location">
    <subcellularLocation>
        <location evidence="1">Membrane</location>
        <topology evidence="1">Multi-pass membrane protein</topology>
    </subcellularLocation>
</comment>
<evidence type="ECO:0000256" key="5">
    <source>
        <dbReference type="ARBA" id="ARBA00022692"/>
    </source>
</evidence>
<dbReference type="AlphaFoldDB" id="A0AAV2TYI6"/>
<dbReference type="GO" id="GO:0005637">
    <property type="term" value="C:nuclear inner membrane"/>
    <property type="evidence" value="ECO:0007669"/>
    <property type="project" value="TreeGrafter"/>
</dbReference>
<proteinExistence type="inferred from homology"/>
<feature type="transmembrane region" description="Helical" evidence="8">
    <location>
        <begin position="459"/>
        <end position="479"/>
    </location>
</feature>
<dbReference type="Proteomes" id="UP001497525">
    <property type="component" value="Unassembled WGS sequence"/>
</dbReference>
<feature type="transmembrane region" description="Helical" evidence="8">
    <location>
        <begin position="117"/>
        <end position="139"/>
    </location>
</feature>
<comment type="caution">
    <text evidence="9">The sequence shown here is derived from an EMBL/GenBank/DDBJ whole genome shotgun (WGS) entry which is preliminary data.</text>
</comment>
<keyword evidence="3" id="KW-0328">Glycosyltransferase</keyword>
<dbReference type="Pfam" id="PF10034">
    <property type="entry name" value="Dpy19"/>
    <property type="match status" value="1"/>
</dbReference>
<dbReference type="InterPro" id="IPR018732">
    <property type="entry name" value="Dpy-19/Dpy-19-like"/>
</dbReference>
<name>A0AAV2TYI6_CALDB</name>
<dbReference type="PANTHER" id="PTHR31488:SF3">
    <property type="entry name" value="C-MANNOSYLTRANSFERASE DPY19L3"/>
    <property type="match status" value="1"/>
</dbReference>
<dbReference type="PANTHER" id="PTHR31488">
    <property type="entry name" value="DPY-19-LIKE 1, LIKE (H. SAPIENS)"/>
    <property type="match status" value="1"/>
</dbReference>
<accession>A0AAV2TYI6</accession>
<evidence type="ECO:0000313" key="10">
    <source>
        <dbReference type="Proteomes" id="UP001497525"/>
    </source>
</evidence>